<dbReference type="EMBL" id="OU503040">
    <property type="protein sequence ID" value="CAI9761022.1"/>
    <property type="molecule type" value="Genomic_DNA"/>
</dbReference>
<dbReference type="AlphaFoldDB" id="A0AAD2DNE6"/>
<evidence type="ECO:0000259" key="1">
    <source>
        <dbReference type="Pfam" id="PF24818"/>
    </source>
</evidence>
<dbReference type="PANTHER" id="PTHR33494:SF27">
    <property type="entry name" value="ATP-DEPENDENT DNA HELICASE"/>
    <property type="match status" value="1"/>
</dbReference>
<keyword evidence="3" id="KW-1185">Reference proteome</keyword>
<evidence type="ECO:0000313" key="3">
    <source>
        <dbReference type="Proteomes" id="UP000834106"/>
    </source>
</evidence>
<reference evidence="2" key="1">
    <citation type="submission" date="2023-05" db="EMBL/GenBank/DDBJ databases">
        <authorList>
            <person name="Huff M."/>
        </authorList>
    </citation>
    <scope>NUCLEOTIDE SEQUENCE</scope>
</reference>
<sequence>MSPRDKVYDSCNKYQKLHNPDNTKTCATTAVGRGIRNHLEDSFLTPHCLAQRENQKQEDEENNEELTTCQKSFGGASENESERRLNVVTAGGRESEGMRAREMKFARSPIFFKENNPQPRKHTIWKPTSEFTGGQASINRKHFLQCPLGVLDKHYEKLIQCDKRLYILSRQLEIVIDSPYFDTCASINPEECRGHEFDRVSLAQGYSPSSFQDVELVAITQSSPSTFEQNPNHVTVENMSTKTLSSSSVMDTSAFECNGSHEGHGYLEQRSWEQLKVPDLRPSVMRDLENNIGSCLSEQVTSGCLPSDKTPEFWDVMENIKRYLLGDTYSTTVLDERSLLKKVDSLSFL</sequence>
<dbReference type="InterPro" id="IPR057939">
    <property type="entry name" value="TRF2_HOY1_PH"/>
</dbReference>
<gene>
    <name evidence="2" type="ORF">FPE_LOCUS8452</name>
</gene>
<accession>A0AAD2DNE6</accession>
<organism evidence="2 3">
    <name type="scientific">Fraxinus pennsylvanica</name>
    <dbReference type="NCBI Taxonomy" id="56036"/>
    <lineage>
        <taxon>Eukaryota</taxon>
        <taxon>Viridiplantae</taxon>
        <taxon>Streptophyta</taxon>
        <taxon>Embryophyta</taxon>
        <taxon>Tracheophyta</taxon>
        <taxon>Spermatophyta</taxon>
        <taxon>Magnoliopsida</taxon>
        <taxon>eudicotyledons</taxon>
        <taxon>Gunneridae</taxon>
        <taxon>Pentapetalae</taxon>
        <taxon>asterids</taxon>
        <taxon>lamiids</taxon>
        <taxon>Lamiales</taxon>
        <taxon>Oleaceae</taxon>
        <taxon>Oleeae</taxon>
        <taxon>Fraxinus</taxon>
    </lineage>
</organism>
<evidence type="ECO:0000313" key="2">
    <source>
        <dbReference type="EMBL" id="CAI9761022.1"/>
    </source>
</evidence>
<dbReference type="Proteomes" id="UP000834106">
    <property type="component" value="Chromosome 5"/>
</dbReference>
<name>A0AAD2DNE6_9LAMI</name>
<dbReference type="PANTHER" id="PTHR33494">
    <property type="entry name" value="OS02G0793800 PROTEIN"/>
    <property type="match status" value="1"/>
</dbReference>
<proteinExistence type="predicted"/>
<dbReference type="Pfam" id="PF24818">
    <property type="entry name" value="PH_TRF2_HOY1"/>
    <property type="match status" value="1"/>
</dbReference>
<protein>
    <recommendedName>
        <fullName evidence="1">TRF2/HOY1 PH-like domain-containing protein</fullName>
    </recommendedName>
</protein>
<feature type="domain" description="TRF2/HOY1 PH-like" evidence="1">
    <location>
        <begin position="101"/>
        <end position="152"/>
    </location>
</feature>